<dbReference type="Gene3D" id="4.10.1000.10">
    <property type="entry name" value="Zinc finger, CCCH-type"/>
    <property type="match status" value="1"/>
</dbReference>
<sequence>MISRLEDPYTSEYVDAYRDWRNYSPLRKKKWVPQRPNSTLHFRKPVPINERRRWIPPPCRTSKDDQHADVDFMKNRGYIFQRQGQQSASCPYQQREQLGPRIAKRKTRAEISARYKTELCRNFMESKFCPYGD</sequence>
<evidence type="ECO:0000313" key="4">
    <source>
        <dbReference type="EMBL" id="KAA6367013.1"/>
    </source>
</evidence>
<proteinExistence type="predicted"/>
<accession>A0A5J4UA21</accession>
<name>A0A5J4UA21_9EUKA</name>
<feature type="domain" description="C3H1-type" evidence="3">
    <location>
        <begin position="114"/>
        <end position="133"/>
    </location>
</feature>
<evidence type="ECO:0000259" key="3">
    <source>
        <dbReference type="PROSITE" id="PS50103"/>
    </source>
</evidence>
<comment type="caution">
    <text evidence="4">The sequence shown here is derived from an EMBL/GenBank/DDBJ whole genome shotgun (WGS) entry which is preliminary data.</text>
</comment>
<reference evidence="4 5" key="1">
    <citation type="submission" date="2019-03" db="EMBL/GenBank/DDBJ databases">
        <title>Single cell metagenomics reveals metabolic interactions within the superorganism composed of flagellate Streblomastix strix and complex community of Bacteroidetes bacteria on its surface.</title>
        <authorList>
            <person name="Treitli S.C."/>
            <person name="Kolisko M."/>
            <person name="Husnik F."/>
            <person name="Keeling P."/>
            <person name="Hampl V."/>
        </authorList>
    </citation>
    <scope>NUCLEOTIDE SEQUENCE [LARGE SCALE GENOMIC DNA]</scope>
    <source>
        <strain evidence="4">ST1C</strain>
    </source>
</reference>
<feature type="non-terminal residue" evidence="4">
    <location>
        <position position="133"/>
    </location>
</feature>
<keyword evidence="1" id="KW-0863">Zinc-finger</keyword>
<keyword evidence="1" id="KW-0862">Zinc</keyword>
<dbReference type="PROSITE" id="PS50103">
    <property type="entry name" value="ZF_C3H1"/>
    <property type="match status" value="1"/>
</dbReference>
<gene>
    <name evidence="4" type="ORF">EZS28_037460</name>
</gene>
<feature type="zinc finger region" description="C3H1-type" evidence="1">
    <location>
        <begin position="114"/>
        <end position="133"/>
    </location>
</feature>
<protein>
    <recommendedName>
        <fullName evidence="3">C3H1-type domain-containing protein</fullName>
    </recommendedName>
</protein>
<feature type="region of interest" description="Disordered" evidence="2">
    <location>
        <begin position="84"/>
        <end position="104"/>
    </location>
</feature>
<feature type="compositionally biased region" description="Polar residues" evidence="2">
    <location>
        <begin position="84"/>
        <end position="96"/>
    </location>
</feature>
<dbReference type="InterPro" id="IPR000571">
    <property type="entry name" value="Znf_CCCH"/>
</dbReference>
<dbReference type="GO" id="GO:0008270">
    <property type="term" value="F:zinc ion binding"/>
    <property type="evidence" value="ECO:0007669"/>
    <property type="project" value="UniProtKB-KW"/>
</dbReference>
<organism evidence="4 5">
    <name type="scientific">Streblomastix strix</name>
    <dbReference type="NCBI Taxonomy" id="222440"/>
    <lineage>
        <taxon>Eukaryota</taxon>
        <taxon>Metamonada</taxon>
        <taxon>Preaxostyla</taxon>
        <taxon>Oxymonadida</taxon>
        <taxon>Streblomastigidae</taxon>
        <taxon>Streblomastix</taxon>
    </lineage>
</organism>
<evidence type="ECO:0000313" key="5">
    <source>
        <dbReference type="Proteomes" id="UP000324800"/>
    </source>
</evidence>
<dbReference type="Pfam" id="PF00642">
    <property type="entry name" value="zf-CCCH"/>
    <property type="match status" value="1"/>
</dbReference>
<evidence type="ECO:0000256" key="2">
    <source>
        <dbReference type="SAM" id="MobiDB-lite"/>
    </source>
</evidence>
<evidence type="ECO:0000256" key="1">
    <source>
        <dbReference type="PROSITE-ProRule" id="PRU00723"/>
    </source>
</evidence>
<dbReference type="Proteomes" id="UP000324800">
    <property type="component" value="Unassembled WGS sequence"/>
</dbReference>
<keyword evidence="1" id="KW-0479">Metal-binding</keyword>
<dbReference type="EMBL" id="SNRW01018777">
    <property type="protein sequence ID" value="KAA6367013.1"/>
    <property type="molecule type" value="Genomic_DNA"/>
</dbReference>
<dbReference type="AlphaFoldDB" id="A0A5J4UA21"/>